<dbReference type="EMBL" id="JANEYF010002186">
    <property type="protein sequence ID" value="KAJ8950164.1"/>
    <property type="molecule type" value="Genomic_DNA"/>
</dbReference>
<dbReference type="GO" id="GO:0031297">
    <property type="term" value="P:replication fork processing"/>
    <property type="evidence" value="ECO:0007669"/>
    <property type="project" value="TreeGrafter"/>
</dbReference>
<keyword evidence="2" id="KW-0677">Repeat</keyword>
<dbReference type="GO" id="GO:0000724">
    <property type="term" value="P:double-strand break repair via homologous recombination"/>
    <property type="evidence" value="ECO:0007669"/>
    <property type="project" value="TreeGrafter"/>
</dbReference>
<evidence type="ECO:0000313" key="5">
    <source>
        <dbReference type="Proteomes" id="UP001162156"/>
    </source>
</evidence>
<comment type="subcellular location">
    <subcellularLocation>
        <location evidence="1">Nucleus</location>
    </subcellularLocation>
</comment>
<evidence type="ECO:0000256" key="2">
    <source>
        <dbReference type="ARBA" id="ARBA00022737"/>
    </source>
</evidence>
<dbReference type="PANTHER" id="PTHR46358:SF1">
    <property type="entry name" value="TONSOKU-LIKE PROTEIN"/>
    <property type="match status" value="1"/>
</dbReference>
<evidence type="ECO:0000313" key="4">
    <source>
        <dbReference type="EMBL" id="KAJ8950164.1"/>
    </source>
</evidence>
<keyword evidence="3" id="KW-0539">Nucleus</keyword>
<name>A0AAV8YI05_9CUCU</name>
<dbReference type="GO" id="GO:0043596">
    <property type="term" value="C:nuclear replication fork"/>
    <property type="evidence" value="ECO:0007669"/>
    <property type="project" value="TreeGrafter"/>
</dbReference>
<comment type="caution">
    <text evidence="4">The sequence shown here is derived from an EMBL/GenBank/DDBJ whole genome shotgun (WGS) entry which is preliminary data.</text>
</comment>
<dbReference type="InterPro" id="IPR052311">
    <property type="entry name" value="MMS22L-TONSL_complex_comp"/>
</dbReference>
<reference evidence="4" key="1">
    <citation type="journal article" date="2023" name="Insect Mol. Biol.">
        <title>Genome sequencing provides insights into the evolution of gene families encoding plant cell wall-degrading enzymes in longhorned beetles.</title>
        <authorList>
            <person name="Shin N.R."/>
            <person name="Okamura Y."/>
            <person name="Kirsch R."/>
            <person name="Pauchet Y."/>
        </authorList>
    </citation>
    <scope>NUCLEOTIDE SEQUENCE</scope>
    <source>
        <strain evidence="4">RBIC_L_NR</strain>
    </source>
</reference>
<accession>A0AAV8YI05</accession>
<dbReference type="PANTHER" id="PTHR46358">
    <property type="entry name" value="TONSOKU-LIKE PROTEIN"/>
    <property type="match status" value="1"/>
</dbReference>
<dbReference type="AlphaFoldDB" id="A0AAV8YI05"/>
<dbReference type="Proteomes" id="UP001162156">
    <property type="component" value="Unassembled WGS sequence"/>
</dbReference>
<proteinExistence type="predicted"/>
<protein>
    <submittedName>
        <fullName evidence="4">Uncharacterized protein</fullName>
    </submittedName>
</protein>
<keyword evidence="5" id="KW-1185">Reference proteome</keyword>
<evidence type="ECO:0000256" key="3">
    <source>
        <dbReference type="ARBA" id="ARBA00023242"/>
    </source>
</evidence>
<organism evidence="4 5">
    <name type="scientific">Rhamnusium bicolor</name>
    <dbReference type="NCBI Taxonomy" id="1586634"/>
    <lineage>
        <taxon>Eukaryota</taxon>
        <taxon>Metazoa</taxon>
        <taxon>Ecdysozoa</taxon>
        <taxon>Arthropoda</taxon>
        <taxon>Hexapoda</taxon>
        <taxon>Insecta</taxon>
        <taxon>Pterygota</taxon>
        <taxon>Neoptera</taxon>
        <taxon>Endopterygota</taxon>
        <taxon>Coleoptera</taxon>
        <taxon>Polyphaga</taxon>
        <taxon>Cucujiformia</taxon>
        <taxon>Chrysomeloidea</taxon>
        <taxon>Cerambycidae</taxon>
        <taxon>Lepturinae</taxon>
        <taxon>Rhagiini</taxon>
        <taxon>Rhamnusium</taxon>
    </lineage>
</organism>
<evidence type="ECO:0000256" key="1">
    <source>
        <dbReference type="ARBA" id="ARBA00004123"/>
    </source>
</evidence>
<sequence length="78" mass="8907">MAETYKDNSQFAEAVEYFEKEYALCTDLKDNLNTLSKIADTKEAAGAPVSEVKAIYEKAFNNCRSSMNLKEERRMVSR</sequence>
<gene>
    <name evidence="4" type="ORF">NQ314_008017</name>
</gene>